<dbReference type="EMBL" id="GANP01003441">
    <property type="protein sequence ID" value="JAB81027.1"/>
    <property type="molecule type" value="mRNA"/>
</dbReference>
<proteinExistence type="evidence at transcript level"/>
<reference evidence="2" key="1">
    <citation type="journal article" date="2015" name="Sci. Rep.">
        <title>Tissue- and time-dependent transcription in Ixodes ricinus salivary glands and midguts when blood feeding on the vertebrate host.</title>
        <authorList>
            <person name="Kotsyfakis M."/>
            <person name="Schwarz A."/>
            <person name="Erhart J."/>
            <person name="Ribeiro J.M."/>
        </authorList>
    </citation>
    <scope>NUCLEOTIDE SEQUENCE</scope>
    <source>
        <tissue evidence="2">Salivary gland and midgut</tissue>
    </source>
</reference>
<feature type="chain" id="PRO_5013130669" evidence="1">
    <location>
        <begin position="16"/>
        <end position="123"/>
    </location>
</feature>
<keyword evidence="1" id="KW-0732">Signal</keyword>
<organism evidence="2">
    <name type="scientific">Ixodes ricinus</name>
    <name type="common">Common tick</name>
    <name type="synonym">Acarus ricinus</name>
    <dbReference type="NCBI Taxonomy" id="34613"/>
    <lineage>
        <taxon>Eukaryota</taxon>
        <taxon>Metazoa</taxon>
        <taxon>Ecdysozoa</taxon>
        <taxon>Arthropoda</taxon>
        <taxon>Chelicerata</taxon>
        <taxon>Arachnida</taxon>
        <taxon>Acari</taxon>
        <taxon>Parasitiformes</taxon>
        <taxon>Ixodida</taxon>
        <taxon>Ixodoidea</taxon>
        <taxon>Ixodidae</taxon>
        <taxon>Ixodinae</taxon>
        <taxon>Ixodes</taxon>
    </lineage>
</organism>
<dbReference type="AlphaFoldDB" id="V5HX93"/>
<evidence type="ECO:0000256" key="1">
    <source>
        <dbReference type="SAM" id="SignalP"/>
    </source>
</evidence>
<feature type="signal peptide" evidence="1">
    <location>
        <begin position="1"/>
        <end position="15"/>
    </location>
</feature>
<feature type="non-terminal residue" evidence="2">
    <location>
        <position position="1"/>
    </location>
</feature>
<name>V5HX93_IXORI</name>
<sequence>ILGLLAMCLIAQAAGQNCTRTWPVLWPPCLFICQHGSWGVPYLAEFSPSSISRMERVAGDNLGLTSGVCMDGRCSKAYRLNMTRLPRINITEPGRKALQGCFVRNADPQVDFTLNYFKFKNCF</sequence>
<accession>V5HX93</accession>
<protein>
    <submittedName>
        <fullName evidence="2">Putative 8 1 7.9 kDa secreted protein</fullName>
    </submittedName>
</protein>
<evidence type="ECO:0000313" key="2">
    <source>
        <dbReference type="EMBL" id="JAB81027.1"/>
    </source>
</evidence>